<dbReference type="PROSITE" id="PS01095">
    <property type="entry name" value="GH18_1"/>
    <property type="match status" value="1"/>
</dbReference>
<dbReference type="PANTHER" id="PTHR11177:SF317">
    <property type="entry name" value="CHITINASE 12-RELATED"/>
    <property type="match status" value="1"/>
</dbReference>
<dbReference type="GO" id="GO:0005576">
    <property type="term" value="C:extracellular region"/>
    <property type="evidence" value="ECO:0007669"/>
    <property type="project" value="TreeGrafter"/>
</dbReference>
<dbReference type="AlphaFoldDB" id="A0A7R9GS30"/>
<dbReference type="GO" id="GO:0005975">
    <property type="term" value="P:carbohydrate metabolic process"/>
    <property type="evidence" value="ECO:0007669"/>
    <property type="project" value="InterPro"/>
</dbReference>
<evidence type="ECO:0000256" key="2">
    <source>
        <dbReference type="ARBA" id="ARBA00023295"/>
    </source>
</evidence>
<organism evidence="7">
    <name type="scientific">Timema cristinae</name>
    <name type="common">Walking stick</name>
    <dbReference type="NCBI Taxonomy" id="61476"/>
    <lineage>
        <taxon>Eukaryota</taxon>
        <taxon>Metazoa</taxon>
        <taxon>Ecdysozoa</taxon>
        <taxon>Arthropoda</taxon>
        <taxon>Hexapoda</taxon>
        <taxon>Insecta</taxon>
        <taxon>Pterygota</taxon>
        <taxon>Neoptera</taxon>
        <taxon>Polyneoptera</taxon>
        <taxon>Phasmatodea</taxon>
        <taxon>Timematodea</taxon>
        <taxon>Timematoidea</taxon>
        <taxon>Timematidae</taxon>
        <taxon>Timema</taxon>
    </lineage>
</organism>
<keyword evidence="1 3" id="KW-0378">Hydrolase</keyword>
<name>A0A7R9GS30_TIMCR</name>
<dbReference type="GO" id="GO:0006032">
    <property type="term" value="P:chitin catabolic process"/>
    <property type="evidence" value="ECO:0007669"/>
    <property type="project" value="TreeGrafter"/>
</dbReference>
<dbReference type="InterPro" id="IPR017853">
    <property type="entry name" value="GH"/>
</dbReference>
<dbReference type="SUPFAM" id="SSF51445">
    <property type="entry name" value="(Trans)glycosidases"/>
    <property type="match status" value="1"/>
</dbReference>
<feature type="compositionally biased region" description="Low complexity" evidence="5">
    <location>
        <begin position="105"/>
        <end position="118"/>
    </location>
</feature>
<protein>
    <recommendedName>
        <fullName evidence="6">GH18 domain-containing protein</fullName>
    </recommendedName>
</protein>
<evidence type="ECO:0000259" key="6">
    <source>
        <dbReference type="PROSITE" id="PS51910"/>
    </source>
</evidence>
<dbReference type="InterPro" id="IPR050314">
    <property type="entry name" value="Glycosyl_Hydrlase_18"/>
</dbReference>
<dbReference type="InterPro" id="IPR001223">
    <property type="entry name" value="Glyco_hydro18_cat"/>
</dbReference>
<dbReference type="Pfam" id="PF00704">
    <property type="entry name" value="Glyco_hydro_18"/>
    <property type="match status" value="1"/>
</dbReference>
<evidence type="ECO:0000256" key="3">
    <source>
        <dbReference type="RuleBase" id="RU000489"/>
    </source>
</evidence>
<dbReference type="GO" id="GO:0004568">
    <property type="term" value="F:chitinase activity"/>
    <property type="evidence" value="ECO:0007669"/>
    <property type="project" value="TreeGrafter"/>
</dbReference>
<dbReference type="InterPro" id="IPR001579">
    <property type="entry name" value="Glyco_hydro_18_chit_AS"/>
</dbReference>
<evidence type="ECO:0000313" key="7">
    <source>
        <dbReference type="EMBL" id="CAD7394199.1"/>
    </source>
</evidence>
<feature type="region of interest" description="Disordered" evidence="5">
    <location>
        <begin position="104"/>
        <end position="152"/>
    </location>
</feature>
<keyword evidence="2 3" id="KW-0326">Glycosidase</keyword>
<sequence>MAETNLSTQEEDISSGSFTHALSLLVESSSIRDTEVSCELSVSTKEATGLLYLNVDCQKSAVNCQSAPKKPRGYCGIVHLMSLVSDRTLVLLFVAATPRRRLRRPTTSVSSSVSSVLRPRGDQETAASSRFKVRSRLTPSGSSIRKTTTTALSGPSKDEGYKVVCYYTNWSQYRPKHGKFLPEDIQPDLCTHVIFAFGWLKKGKLSSFESNDETKDGKTGLYERIMSLKKSNPKLKFFLSTGGWSFGTQKFKVMSATRYSRQTFIYSAIPFLRDRNFDGLDLDWEYPKGSDDKKNFVLLLKGERSFYLPHRLGVEMGWVGVQIIIEGETEENNCALDSRGKTVTPSKHLKAITRLQSAHISQMGCYIHLARSNLMMGESTSVSP</sequence>
<evidence type="ECO:0000256" key="1">
    <source>
        <dbReference type="ARBA" id="ARBA00022801"/>
    </source>
</evidence>
<dbReference type="Gene3D" id="3.20.20.80">
    <property type="entry name" value="Glycosidases"/>
    <property type="match status" value="1"/>
</dbReference>
<evidence type="ECO:0000256" key="5">
    <source>
        <dbReference type="SAM" id="MobiDB-lite"/>
    </source>
</evidence>
<dbReference type="EMBL" id="OC316899">
    <property type="protein sequence ID" value="CAD7394199.1"/>
    <property type="molecule type" value="Genomic_DNA"/>
</dbReference>
<reference evidence="7" key="1">
    <citation type="submission" date="2020-11" db="EMBL/GenBank/DDBJ databases">
        <authorList>
            <person name="Tran Van P."/>
        </authorList>
    </citation>
    <scope>NUCLEOTIDE SEQUENCE</scope>
</reference>
<feature type="compositionally biased region" description="Polar residues" evidence="5">
    <location>
        <begin position="137"/>
        <end position="152"/>
    </location>
</feature>
<feature type="domain" description="GH18" evidence="6">
    <location>
        <begin position="161"/>
        <end position="384"/>
    </location>
</feature>
<dbReference type="PROSITE" id="PS51910">
    <property type="entry name" value="GH18_2"/>
    <property type="match status" value="1"/>
</dbReference>
<dbReference type="InterPro" id="IPR011583">
    <property type="entry name" value="Chitinase_II/V-like_cat"/>
</dbReference>
<dbReference type="PANTHER" id="PTHR11177">
    <property type="entry name" value="CHITINASE"/>
    <property type="match status" value="1"/>
</dbReference>
<proteinExistence type="inferred from homology"/>
<evidence type="ECO:0000256" key="4">
    <source>
        <dbReference type="RuleBase" id="RU004453"/>
    </source>
</evidence>
<comment type="similarity">
    <text evidence="4">Belongs to the glycosyl hydrolase 18 family.</text>
</comment>
<accession>A0A7R9GS30</accession>
<dbReference type="GO" id="GO:0008061">
    <property type="term" value="F:chitin binding"/>
    <property type="evidence" value="ECO:0007669"/>
    <property type="project" value="InterPro"/>
</dbReference>
<gene>
    <name evidence="7" type="ORF">TCEB3V08_LOCUS2135</name>
</gene>
<dbReference type="SMART" id="SM00636">
    <property type="entry name" value="Glyco_18"/>
    <property type="match status" value="1"/>
</dbReference>